<dbReference type="EMBL" id="JAFBDH010000001">
    <property type="protein sequence ID" value="MBM7549339.1"/>
    <property type="molecule type" value="Genomic_DNA"/>
</dbReference>
<feature type="transmembrane region" description="Helical" evidence="6">
    <location>
        <begin position="65"/>
        <end position="84"/>
    </location>
</feature>
<feature type="transmembrane region" description="Helical" evidence="6">
    <location>
        <begin position="36"/>
        <end position="56"/>
    </location>
</feature>
<feature type="transmembrane region" description="Helical" evidence="6">
    <location>
        <begin position="310"/>
        <end position="336"/>
    </location>
</feature>
<protein>
    <submittedName>
        <fullName evidence="7">Cell division protein FtsW (Lipid II flippase)</fullName>
    </submittedName>
</protein>
<keyword evidence="4 6" id="KW-1133">Transmembrane helix</keyword>
<feature type="transmembrane region" description="Helical" evidence="6">
    <location>
        <begin position="189"/>
        <end position="206"/>
    </location>
</feature>
<dbReference type="InterPro" id="IPR001182">
    <property type="entry name" value="FtsW/RodA"/>
</dbReference>
<feature type="transmembrane region" description="Helical" evidence="6">
    <location>
        <begin position="385"/>
        <end position="406"/>
    </location>
</feature>
<dbReference type="Proteomes" id="UP000720595">
    <property type="component" value="Unassembled WGS sequence"/>
</dbReference>
<feature type="transmembrane region" description="Helical" evidence="6">
    <location>
        <begin position="348"/>
        <end position="373"/>
    </location>
</feature>
<gene>
    <name evidence="7" type="ORF">JOD41_000054</name>
</gene>
<evidence type="ECO:0000256" key="3">
    <source>
        <dbReference type="ARBA" id="ARBA00022960"/>
    </source>
</evidence>
<dbReference type="PANTHER" id="PTHR30474:SF3">
    <property type="entry name" value="PEPTIDOGLYCAN GLYCOSYLTRANSFERASE RODA"/>
    <property type="match status" value="1"/>
</dbReference>
<reference evidence="7 8" key="1">
    <citation type="submission" date="2021-01" db="EMBL/GenBank/DDBJ databases">
        <title>Genomic Encyclopedia of Type Strains, Phase IV (KMG-IV): sequencing the most valuable type-strain genomes for metagenomic binning, comparative biology and taxonomic classification.</title>
        <authorList>
            <person name="Goeker M."/>
        </authorList>
    </citation>
    <scope>NUCLEOTIDE SEQUENCE [LARGE SCALE GENOMIC DNA]</scope>
    <source>
        <strain evidence="7 8">DSM 21461</strain>
    </source>
</reference>
<dbReference type="Pfam" id="PF01098">
    <property type="entry name" value="FTSW_RODA_SPOVE"/>
    <property type="match status" value="1"/>
</dbReference>
<organism evidence="7 8">
    <name type="scientific">Peptoniphilus gorbachii</name>
    <dbReference type="NCBI Taxonomy" id="411567"/>
    <lineage>
        <taxon>Bacteria</taxon>
        <taxon>Bacillati</taxon>
        <taxon>Bacillota</taxon>
        <taxon>Tissierellia</taxon>
        <taxon>Tissierellales</taxon>
        <taxon>Peptoniphilaceae</taxon>
        <taxon>Peptoniphilus</taxon>
    </lineage>
</organism>
<feature type="transmembrane region" description="Helical" evidence="6">
    <location>
        <begin position="12"/>
        <end position="30"/>
    </location>
</feature>
<name>A0ABS2MH40_9FIRM</name>
<proteinExistence type="predicted"/>
<dbReference type="PANTHER" id="PTHR30474">
    <property type="entry name" value="CELL CYCLE PROTEIN"/>
    <property type="match status" value="1"/>
</dbReference>
<keyword evidence="3" id="KW-0133">Cell shape</keyword>
<keyword evidence="8" id="KW-1185">Reference proteome</keyword>
<dbReference type="RefSeq" id="WP_205051089.1">
    <property type="nucleotide sequence ID" value="NZ_JAFBDH010000001.1"/>
</dbReference>
<feature type="transmembrane region" description="Helical" evidence="6">
    <location>
        <begin position="90"/>
        <end position="110"/>
    </location>
</feature>
<accession>A0ABS2MH40</accession>
<evidence type="ECO:0000256" key="1">
    <source>
        <dbReference type="ARBA" id="ARBA00004141"/>
    </source>
</evidence>
<keyword evidence="5 6" id="KW-0472">Membrane</keyword>
<feature type="transmembrane region" description="Helical" evidence="6">
    <location>
        <begin position="158"/>
        <end position="177"/>
    </location>
</feature>
<evidence type="ECO:0000313" key="8">
    <source>
        <dbReference type="Proteomes" id="UP000720595"/>
    </source>
</evidence>
<evidence type="ECO:0000256" key="5">
    <source>
        <dbReference type="ARBA" id="ARBA00023136"/>
    </source>
</evidence>
<evidence type="ECO:0000256" key="2">
    <source>
        <dbReference type="ARBA" id="ARBA00022692"/>
    </source>
</evidence>
<sequence length="421" mass="47785">MLDNILKQRKPRNLLLIFEILSILLLFSYNNNNVDRYIVILFLGLILIVYISNLVLGKVSSGDNYIFLIVSMLLSLGIITIYRLSPKLGLRQLIWVLAGILVFYLTYFVIRAMRRLEYMTGLYLGLSILFFLLTIILAPDKYGAKNWIEISEGITIQLSEFTKILVIFLIASFYTTFQTRLKKLNYKYTSYYLMGVIYIFVGFLFIQRDLGTAAIFVAIYTLIQYIYDEDRKSIAVNIGLMLFGSVVGYFLFSHVRNRVDIWLNPWTADKVVNSARQIVQSLFGISEGGFFGQGIGLGYPKQITLAHSDVIFSAICEEMGILTGIGIIMLYMLLVYRAIKIALNQEYLFYRILALAVAILFTVQAFLNIGGVIKLIPMTGLTLPFISYGGSSMISSFVSLGILQVTSEDLSYKYDRGTDNE</sequence>
<keyword evidence="7" id="KW-0132">Cell division</keyword>
<keyword evidence="7" id="KW-0131">Cell cycle</keyword>
<feature type="transmembrane region" description="Helical" evidence="6">
    <location>
        <begin position="234"/>
        <end position="252"/>
    </location>
</feature>
<comment type="subcellular location">
    <subcellularLocation>
        <location evidence="1">Membrane</location>
        <topology evidence="1">Multi-pass membrane protein</topology>
    </subcellularLocation>
</comment>
<keyword evidence="2 6" id="KW-0812">Transmembrane</keyword>
<evidence type="ECO:0000256" key="4">
    <source>
        <dbReference type="ARBA" id="ARBA00022989"/>
    </source>
</evidence>
<evidence type="ECO:0000256" key="6">
    <source>
        <dbReference type="SAM" id="Phobius"/>
    </source>
</evidence>
<comment type="caution">
    <text evidence="7">The sequence shown here is derived from an EMBL/GenBank/DDBJ whole genome shotgun (WGS) entry which is preliminary data.</text>
</comment>
<evidence type="ECO:0000313" key="7">
    <source>
        <dbReference type="EMBL" id="MBM7549339.1"/>
    </source>
</evidence>
<feature type="transmembrane region" description="Helical" evidence="6">
    <location>
        <begin position="122"/>
        <end position="138"/>
    </location>
</feature>
<dbReference type="GO" id="GO:0051301">
    <property type="term" value="P:cell division"/>
    <property type="evidence" value="ECO:0007669"/>
    <property type="project" value="UniProtKB-KW"/>
</dbReference>
<feature type="transmembrane region" description="Helical" evidence="6">
    <location>
        <begin position="212"/>
        <end position="227"/>
    </location>
</feature>